<dbReference type="OrthoDB" id="9815923at2"/>
<dbReference type="GO" id="GO:0016740">
    <property type="term" value="F:transferase activity"/>
    <property type="evidence" value="ECO:0007669"/>
    <property type="project" value="UniProtKB-KW"/>
</dbReference>
<dbReference type="Proteomes" id="UP000242662">
    <property type="component" value="Unassembled WGS sequence"/>
</dbReference>
<dbReference type="Pfam" id="PF00535">
    <property type="entry name" value="Glycos_transf_2"/>
    <property type="match status" value="1"/>
</dbReference>
<dbReference type="PANTHER" id="PTHR43630:SF2">
    <property type="entry name" value="GLYCOSYLTRANSFERASE"/>
    <property type="match status" value="1"/>
</dbReference>
<accession>A0A1G6KX64</accession>
<dbReference type="SUPFAM" id="SSF48452">
    <property type="entry name" value="TPR-like"/>
    <property type="match status" value="1"/>
</dbReference>
<dbReference type="RefSeq" id="WP_090775974.1">
    <property type="nucleotide sequence ID" value="NZ_FMYM01000007.1"/>
</dbReference>
<sequence length="377" mass="44521">MITVSLCMIVKNEEDVLARCLDTIKDCVDEINIVDTGSTDRTVEIAKQYTDRVFFFEWTGRFADARNESFKYATKDYILYLDADDVVLEEDREKFKKLKETLDPAVDSVSMFYNAGMDQFGNVTLRYRRNRLVKREKNFQWGGDAHNYLNVFGHIINSDIGITHKSVRHATGRNLSIYKDKIERGDSFSPRDYFYYGNELRENGHPEEAIESYDKCIALKEGWVEDKFYACINKADCYTRLKENQKALESLFQSFVFSRTPRPEACSRIGDKFKVANQFKDASYWYELAVLMKPDENQWSFSYPAFSTWYPHLQLCVCYDKLGDIEKSYENNEKAREYRPQDPAVLHNKHYLEKKMEKLKEEKEKKEQEKEDKVEKE</sequence>
<evidence type="ECO:0000313" key="3">
    <source>
        <dbReference type="EMBL" id="SDC34976.1"/>
    </source>
</evidence>
<proteinExistence type="predicted"/>
<evidence type="ECO:0000256" key="1">
    <source>
        <dbReference type="SAM" id="MobiDB-lite"/>
    </source>
</evidence>
<dbReference type="SUPFAM" id="SSF53448">
    <property type="entry name" value="Nucleotide-diphospho-sugar transferases"/>
    <property type="match status" value="1"/>
</dbReference>
<organism evidence="3 4">
    <name type="scientific">Shouchella lonarensis</name>
    <dbReference type="NCBI Taxonomy" id="1464122"/>
    <lineage>
        <taxon>Bacteria</taxon>
        <taxon>Bacillati</taxon>
        <taxon>Bacillota</taxon>
        <taxon>Bacilli</taxon>
        <taxon>Bacillales</taxon>
        <taxon>Bacillaceae</taxon>
        <taxon>Shouchella</taxon>
    </lineage>
</organism>
<dbReference type="Gene3D" id="1.25.40.10">
    <property type="entry name" value="Tetratricopeptide repeat domain"/>
    <property type="match status" value="2"/>
</dbReference>
<dbReference type="InterPro" id="IPR001173">
    <property type="entry name" value="Glyco_trans_2-like"/>
</dbReference>
<dbReference type="InterPro" id="IPR029044">
    <property type="entry name" value="Nucleotide-diphossugar_trans"/>
</dbReference>
<reference evidence="4" key="1">
    <citation type="submission" date="2016-09" db="EMBL/GenBank/DDBJ databases">
        <authorList>
            <person name="Varghese N."/>
            <person name="Submissions S."/>
        </authorList>
    </citation>
    <scope>NUCLEOTIDE SEQUENCE [LARGE SCALE GENOMIC DNA]</scope>
    <source>
        <strain evidence="4">25nlg</strain>
    </source>
</reference>
<feature type="domain" description="Glycosyltransferase 2-like" evidence="2">
    <location>
        <begin position="5"/>
        <end position="147"/>
    </location>
</feature>
<gene>
    <name evidence="3" type="ORF">SAMN05421737_107168</name>
</gene>
<dbReference type="EMBL" id="FMYM01000007">
    <property type="protein sequence ID" value="SDC34976.1"/>
    <property type="molecule type" value="Genomic_DNA"/>
</dbReference>
<dbReference type="CDD" id="cd02511">
    <property type="entry name" value="Beta4Glucosyltransferase"/>
    <property type="match status" value="1"/>
</dbReference>
<name>A0A1G6KX64_9BACI</name>
<feature type="region of interest" description="Disordered" evidence="1">
    <location>
        <begin position="357"/>
        <end position="377"/>
    </location>
</feature>
<evidence type="ECO:0000259" key="2">
    <source>
        <dbReference type="Pfam" id="PF00535"/>
    </source>
</evidence>
<dbReference type="InterPro" id="IPR019734">
    <property type="entry name" value="TPR_rpt"/>
</dbReference>
<dbReference type="AlphaFoldDB" id="A0A1G6KX64"/>
<dbReference type="Gene3D" id="3.90.550.10">
    <property type="entry name" value="Spore Coat Polysaccharide Biosynthesis Protein SpsA, Chain A"/>
    <property type="match status" value="1"/>
</dbReference>
<evidence type="ECO:0000313" key="4">
    <source>
        <dbReference type="Proteomes" id="UP000242662"/>
    </source>
</evidence>
<dbReference type="SMART" id="SM00028">
    <property type="entry name" value="TPR"/>
    <property type="match status" value="4"/>
</dbReference>
<dbReference type="InterPro" id="IPR011990">
    <property type="entry name" value="TPR-like_helical_dom_sf"/>
</dbReference>
<keyword evidence="4" id="KW-1185">Reference proteome</keyword>
<dbReference type="PANTHER" id="PTHR43630">
    <property type="entry name" value="POLY-BETA-1,6-N-ACETYL-D-GLUCOSAMINE SYNTHASE"/>
    <property type="match status" value="1"/>
</dbReference>
<protein>
    <submittedName>
        <fullName evidence="3">Glycosyltransferase involved in cell wall bisynthesis</fullName>
    </submittedName>
</protein>
<keyword evidence="3" id="KW-0808">Transferase</keyword>
<dbReference type="STRING" id="1464122.SAMN05421737_107168"/>